<keyword evidence="6 9" id="KW-0732">Signal</keyword>
<sequence>MRMLFTKHPLPLLFLLLLQPMQLQGTFSNFYLLPNFTKEEFDNYIYELFGTGPTRPPSKRKIEKMVLVEEDWRPLHDPQYFTEETKYKNVHYKMRCMNHHYFLQTSYELLQQTCYNLIALCSDGTNMCKMSNKTVEGVFCKLTEGTTIPECDYESTYMHGYVIITCRWNNETQEFIPHTINNMVPHT</sequence>
<dbReference type="GO" id="GO:0050830">
    <property type="term" value="P:defense response to Gram-positive bacterium"/>
    <property type="evidence" value="ECO:0007669"/>
    <property type="project" value="TreeGrafter"/>
</dbReference>
<comment type="similarity">
    <text evidence="3">Belongs to the pancreatic ribonuclease family.</text>
</comment>
<evidence type="ECO:0000256" key="6">
    <source>
        <dbReference type="ARBA" id="ARBA00022729"/>
    </source>
</evidence>
<feature type="signal peptide" evidence="9">
    <location>
        <begin position="1"/>
        <end position="25"/>
    </location>
</feature>
<evidence type="ECO:0000256" key="2">
    <source>
        <dbReference type="ARBA" id="ARBA00004613"/>
    </source>
</evidence>
<dbReference type="SMART" id="SM00092">
    <property type="entry name" value="RNAse_Pc"/>
    <property type="match status" value="1"/>
</dbReference>
<keyword evidence="5" id="KW-0964">Secreted</keyword>
<dbReference type="InterPro" id="IPR023412">
    <property type="entry name" value="RNaseA_domain"/>
</dbReference>
<dbReference type="AlphaFoldDB" id="A0AAX6Q3I4"/>
<dbReference type="GeneID" id="101713438"/>
<proteinExistence type="inferred from homology"/>
<keyword evidence="8" id="KW-0325">Glycoprotein</keyword>
<feature type="chain" id="PRO_5043601508" description="Inactive ribonuclease-like protein 9" evidence="9">
    <location>
        <begin position="26"/>
        <end position="187"/>
    </location>
</feature>
<accession>A0AAX6Q3I4</accession>
<dbReference type="PANTHER" id="PTHR11437:SF14">
    <property type="entry name" value="INACTIVE RIBONUCLEASE-LIKE PROTEIN 9"/>
    <property type="match status" value="1"/>
</dbReference>
<dbReference type="InterPro" id="IPR036816">
    <property type="entry name" value="RNaseA-like_dom_sf"/>
</dbReference>
<evidence type="ECO:0000313" key="12">
    <source>
        <dbReference type="RefSeq" id="XP_004865124.1"/>
    </source>
</evidence>
<keyword evidence="7" id="KW-1015">Disulfide bond</keyword>
<protein>
    <recommendedName>
        <fullName evidence="4">Inactive ribonuclease-like protein 9</fullName>
    </recommendedName>
</protein>
<evidence type="ECO:0000259" key="10">
    <source>
        <dbReference type="SMART" id="SM00092"/>
    </source>
</evidence>
<evidence type="ECO:0000256" key="1">
    <source>
        <dbReference type="ARBA" id="ARBA00002915"/>
    </source>
</evidence>
<name>A0AAX6Q3I4_HETGA</name>
<dbReference type="Gene3D" id="3.10.130.10">
    <property type="entry name" value="Ribonuclease A-like domain"/>
    <property type="match status" value="1"/>
</dbReference>
<dbReference type="PANTHER" id="PTHR11437">
    <property type="entry name" value="RIBONUCLEASE"/>
    <property type="match status" value="1"/>
</dbReference>
<evidence type="ECO:0000256" key="5">
    <source>
        <dbReference type="ARBA" id="ARBA00022525"/>
    </source>
</evidence>
<comment type="function">
    <text evidence="1">Does not exhibit any ribonuclease activity.</text>
</comment>
<evidence type="ECO:0000256" key="9">
    <source>
        <dbReference type="SAM" id="SignalP"/>
    </source>
</evidence>
<evidence type="ECO:0000256" key="3">
    <source>
        <dbReference type="ARBA" id="ARBA00005600"/>
    </source>
</evidence>
<keyword evidence="11" id="KW-1185">Reference proteome</keyword>
<evidence type="ECO:0000256" key="8">
    <source>
        <dbReference type="ARBA" id="ARBA00023180"/>
    </source>
</evidence>
<organism evidence="11 12">
    <name type="scientific">Heterocephalus glaber</name>
    <name type="common">Naked mole rat</name>
    <dbReference type="NCBI Taxonomy" id="10181"/>
    <lineage>
        <taxon>Eukaryota</taxon>
        <taxon>Metazoa</taxon>
        <taxon>Chordata</taxon>
        <taxon>Craniata</taxon>
        <taxon>Vertebrata</taxon>
        <taxon>Euteleostomi</taxon>
        <taxon>Mammalia</taxon>
        <taxon>Eutheria</taxon>
        <taxon>Euarchontoglires</taxon>
        <taxon>Glires</taxon>
        <taxon>Rodentia</taxon>
        <taxon>Hystricomorpha</taxon>
        <taxon>Bathyergidae</taxon>
        <taxon>Heterocephalus</taxon>
    </lineage>
</organism>
<dbReference type="KEGG" id="hgl:101713438"/>
<comment type="subcellular location">
    <subcellularLocation>
        <location evidence="2">Secreted</location>
    </subcellularLocation>
</comment>
<reference evidence="12" key="1">
    <citation type="submission" date="2025-08" db="UniProtKB">
        <authorList>
            <consortium name="RefSeq"/>
        </authorList>
    </citation>
    <scope>IDENTIFICATION</scope>
</reference>
<dbReference type="CTD" id="390443"/>
<evidence type="ECO:0000256" key="7">
    <source>
        <dbReference type="ARBA" id="ARBA00023157"/>
    </source>
</evidence>
<feature type="domain" description="Ribonuclease A-domain" evidence="10">
    <location>
        <begin position="83"/>
        <end position="173"/>
    </location>
</feature>
<gene>
    <name evidence="12" type="primary">Rnase9</name>
</gene>
<evidence type="ECO:0000256" key="4">
    <source>
        <dbReference type="ARBA" id="ARBA00014966"/>
    </source>
</evidence>
<dbReference type="RefSeq" id="XP_004865124.1">
    <property type="nucleotide sequence ID" value="XM_004865067.1"/>
</dbReference>
<dbReference type="SUPFAM" id="SSF54076">
    <property type="entry name" value="RNase A-like"/>
    <property type="match status" value="1"/>
</dbReference>
<dbReference type="GO" id="GO:0003676">
    <property type="term" value="F:nucleic acid binding"/>
    <property type="evidence" value="ECO:0007669"/>
    <property type="project" value="InterPro"/>
</dbReference>
<evidence type="ECO:0000313" key="11">
    <source>
        <dbReference type="Proteomes" id="UP000694906"/>
    </source>
</evidence>
<dbReference type="GO" id="GO:0005576">
    <property type="term" value="C:extracellular region"/>
    <property type="evidence" value="ECO:0007669"/>
    <property type="project" value="UniProtKB-SubCell"/>
</dbReference>
<dbReference type="Proteomes" id="UP000694906">
    <property type="component" value="Unplaced"/>
</dbReference>
<dbReference type="InterPro" id="IPR001427">
    <property type="entry name" value="RNaseA"/>
</dbReference>
<dbReference type="Pfam" id="PF00074">
    <property type="entry name" value="RnaseA"/>
    <property type="match status" value="1"/>
</dbReference>